<dbReference type="Pfam" id="PF00535">
    <property type="entry name" value="Glycos_transf_2"/>
    <property type="match status" value="1"/>
</dbReference>
<dbReference type="Proteomes" id="UP000017396">
    <property type="component" value="Chromosome"/>
</dbReference>
<dbReference type="eggNOG" id="COG1216">
    <property type="taxonomic scope" value="Bacteria"/>
</dbReference>
<reference evidence="2 3" key="1">
    <citation type="journal article" date="2013" name="PLoS ONE">
        <title>Cultivation and Complete Genome Sequencing of Gloeobacter kilaueensis sp. nov., from a Lava Cave in Kilauea Caldera, Hawai'i.</title>
        <authorList>
            <person name="Saw J.H."/>
            <person name="Schatz M."/>
            <person name="Brown M.V."/>
            <person name="Kunkel D.D."/>
            <person name="Foster J.S."/>
            <person name="Shick H."/>
            <person name="Christensen S."/>
            <person name="Hou S."/>
            <person name="Wan X."/>
            <person name="Donachie S.P."/>
        </authorList>
    </citation>
    <scope>NUCLEOTIDE SEQUENCE [LARGE SCALE GENOMIC DNA]</scope>
    <source>
        <strain evidence="3">JS</strain>
    </source>
</reference>
<dbReference type="InterPro" id="IPR050834">
    <property type="entry name" value="Glycosyltransf_2"/>
</dbReference>
<evidence type="ECO:0000313" key="2">
    <source>
        <dbReference type="EMBL" id="AGY58640.1"/>
    </source>
</evidence>
<evidence type="ECO:0000313" key="3">
    <source>
        <dbReference type="Proteomes" id="UP000017396"/>
    </source>
</evidence>
<name>U5QLS2_GLOK1</name>
<dbReference type="RefSeq" id="WP_023173815.1">
    <property type="nucleotide sequence ID" value="NC_022600.1"/>
</dbReference>
<dbReference type="OrthoDB" id="9812327at2"/>
<dbReference type="GO" id="GO:0016740">
    <property type="term" value="F:transferase activity"/>
    <property type="evidence" value="ECO:0007669"/>
    <property type="project" value="UniProtKB-KW"/>
</dbReference>
<dbReference type="HOGENOM" id="CLU_025996_0_0_3"/>
<dbReference type="EMBL" id="CP003587">
    <property type="protein sequence ID" value="AGY58640.1"/>
    <property type="molecule type" value="Genomic_DNA"/>
</dbReference>
<protein>
    <submittedName>
        <fullName evidence="2">Glycosyl transferase family 2</fullName>
    </submittedName>
</protein>
<dbReference type="Gene3D" id="3.90.550.10">
    <property type="entry name" value="Spore Coat Polysaccharide Biosynthesis Protein SpsA, Chain A"/>
    <property type="match status" value="1"/>
</dbReference>
<dbReference type="KEGG" id="glj:GKIL_2394"/>
<sequence>MPTEPANGRLPLVSIVVPTYNRADLLGECLRSALAVRWQRLEVIVVDDGSTDHTETIVRSFGERVRYQRLTNGGAANARNVGLHLARGEWVQFLDSDDLLLPTKLEVEVPILQQTGSDMVFGDYAFFKEEPGHFTRTFAGRDAGADWITFFLAENTQTAVPLHRRETLIAQGGWRLDCLCVDDYELHLRRAFKGARIRYAPGVRSIARDHGGERFSANPKGNEAMRRVLVEYGHSLLAAGLLTPERAGALAGRLWRVVQGELQAGRPASARQAFADLRALVPDFQPPRSHPLTRSLARLVGPLSLESLKWSFRRPWALP</sequence>
<dbReference type="InterPro" id="IPR029044">
    <property type="entry name" value="Nucleotide-diphossugar_trans"/>
</dbReference>
<dbReference type="PATRIC" id="fig|1183438.3.peg.2352"/>
<dbReference type="CDD" id="cd00761">
    <property type="entry name" value="Glyco_tranf_GTA_type"/>
    <property type="match status" value="1"/>
</dbReference>
<keyword evidence="3" id="KW-1185">Reference proteome</keyword>
<evidence type="ECO:0000259" key="1">
    <source>
        <dbReference type="Pfam" id="PF00535"/>
    </source>
</evidence>
<accession>U5QLS2</accession>
<dbReference type="AlphaFoldDB" id="U5QLS2"/>
<feature type="domain" description="Glycosyltransferase 2-like" evidence="1">
    <location>
        <begin position="14"/>
        <end position="137"/>
    </location>
</feature>
<keyword evidence="2" id="KW-0808">Transferase</keyword>
<dbReference type="PANTHER" id="PTHR43685">
    <property type="entry name" value="GLYCOSYLTRANSFERASE"/>
    <property type="match status" value="1"/>
</dbReference>
<dbReference type="PANTHER" id="PTHR43685:SF2">
    <property type="entry name" value="GLYCOSYLTRANSFERASE 2-LIKE DOMAIN-CONTAINING PROTEIN"/>
    <property type="match status" value="1"/>
</dbReference>
<dbReference type="InterPro" id="IPR001173">
    <property type="entry name" value="Glyco_trans_2-like"/>
</dbReference>
<gene>
    <name evidence="2" type="ORF">GKIL_2394</name>
</gene>
<dbReference type="STRING" id="1183438.GKIL_2394"/>
<dbReference type="SUPFAM" id="SSF53448">
    <property type="entry name" value="Nucleotide-diphospho-sugar transferases"/>
    <property type="match status" value="1"/>
</dbReference>
<proteinExistence type="predicted"/>
<organism evidence="2 3">
    <name type="scientific">Gloeobacter kilaueensis (strain ATCC BAA-2537 / CCAP 1431/1 / ULC 316 / JS1)</name>
    <dbReference type="NCBI Taxonomy" id="1183438"/>
    <lineage>
        <taxon>Bacteria</taxon>
        <taxon>Bacillati</taxon>
        <taxon>Cyanobacteriota</taxon>
        <taxon>Cyanophyceae</taxon>
        <taxon>Gloeobacterales</taxon>
        <taxon>Gloeobacteraceae</taxon>
        <taxon>Gloeobacter</taxon>
    </lineage>
</organism>